<evidence type="ECO:0000256" key="3">
    <source>
        <dbReference type="ARBA" id="ARBA00007898"/>
    </source>
</evidence>
<evidence type="ECO:0000256" key="1">
    <source>
        <dbReference type="ARBA" id="ARBA00004370"/>
    </source>
</evidence>
<evidence type="ECO:0000256" key="6">
    <source>
        <dbReference type="ARBA" id="ARBA00022801"/>
    </source>
</evidence>
<dbReference type="SUPFAM" id="SSF56601">
    <property type="entry name" value="beta-lactamase/transpeptidase-like"/>
    <property type="match status" value="1"/>
</dbReference>
<dbReference type="GO" id="GO:0005886">
    <property type="term" value="C:plasma membrane"/>
    <property type="evidence" value="ECO:0007669"/>
    <property type="project" value="TreeGrafter"/>
</dbReference>
<dbReference type="InterPro" id="IPR005311">
    <property type="entry name" value="PBP_dimer"/>
</dbReference>
<feature type="compositionally biased region" description="Pro residues" evidence="10">
    <location>
        <begin position="306"/>
        <end position="318"/>
    </location>
</feature>
<sequence length="638" mass="64819">MLLLAGCTAGPGPDPDTGSDGAQAAADALAAGLAAKDVTPVAFAGGTGADVEAQLDPLVAGMGPLAPAVTAGPVSTDGDTARSTLSYRWTFPGVPTPWTYEAPAELVREAGAWKARWQPTLLEPSLDATHRLSQRRLYPERGEILGEDGDPLVTLRTVVRIGIDKTAVSGAAASRSARELADLVDVDADAYVAKVVKAGPAAFVEAITLRAESEDRPDDEDVLAIKGALPVEDRQMLAPSRTFARSILGTVGEATKEDVDAAEGAVVAGDQVGRSGVQRRYDQQLRGVPGVQVVRAELTAAGASPSPSPSASPSPTAGPTPAANLFRAAPTAGKPLELTLNQSLQDLAESVLVGTEPASALVAVRPSTGAVLAAANGPGAGDQAVATTGQFPPGSTFKVASALALLRAGLTPTSPVRCPATLEVDGFRFKNYDDYPSSSQGRIDLQTALAQSCNTAFIGERDELGPGDLAGAAASLGLGTDYDVGFPAFFGAVPEEKTETGRGAAMIGQAKDQASPLAMAAVAASVQAGETVVPHLLTGTVAEPEGAPLTGDEAEQLKAMMRRVVTQGSAGGVLGDLGGPAVIAKTGTAEYGDDEPRRTHAWMIAAQGDLAVAVFVADGASGSRTAGPLLADFLRESR</sequence>
<name>A0A1H1QFZ1_9ACTN</name>
<dbReference type="Gene3D" id="3.40.710.10">
    <property type="entry name" value="DD-peptidase/beta-lactamase superfamily"/>
    <property type="match status" value="1"/>
</dbReference>
<dbReference type="InterPro" id="IPR002137">
    <property type="entry name" value="Beta-lactam_class-D_AS"/>
</dbReference>
<keyword evidence="13" id="KW-0132">Cell division</keyword>
<dbReference type="InterPro" id="IPR001460">
    <property type="entry name" value="PCN-bd_Tpept"/>
</dbReference>
<evidence type="ECO:0000313" key="13">
    <source>
        <dbReference type="EMBL" id="SDS22217.1"/>
    </source>
</evidence>
<dbReference type="PROSITE" id="PS00337">
    <property type="entry name" value="BETA_LACTAMASE_D"/>
    <property type="match status" value="1"/>
</dbReference>
<evidence type="ECO:0000256" key="4">
    <source>
        <dbReference type="ARBA" id="ARBA00012865"/>
    </source>
</evidence>
<accession>A0A1H1QFZ1</accession>
<evidence type="ECO:0000256" key="2">
    <source>
        <dbReference type="ARBA" id="ARBA00007171"/>
    </source>
</evidence>
<feature type="domain" description="Penicillin-binding protein dimerisation" evidence="12">
    <location>
        <begin position="138"/>
        <end position="295"/>
    </location>
</feature>
<comment type="catalytic activity">
    <reaction evidence="9">
        <text>a beta-lactam + H2O = a substituted beta-amino acid</text>
        <dbReference type="Rhea" id="RHEA:20401"/>
        <dbReference type="ChEBI" id="CHEBI:15377"/>
        <dbReference type="ChEBI" id="CHEBI:35627"/>
        <dbReference type="ChEBI" id="CHEBI:140347"/>
        <dbReference type="EC" id="3.5.2.6"/>
    </reaction>
</comment>
<comment type="similarity">
    <text evidence="2">Belongs to the transpeptidase family.</text>
</comment>
<evidence type="ECO:0000313" key="14">
    <source>
        <dbReference type="Proteomes" id="UP000199092"/>
    </source>
</evidence>
<dbReference type="InterPro" id="IPR036138">
    <property type="entry name" value="PBP_dimer_sf"/>
</dbReference>
<dbReference type="InterPro" id="IPR012338">
    <property type="entry name" value="Beta-lactam/transpept-like"/>
</dbReference>
<reference evidence="13 14" key="1">
    <citation type="submission" date="2016-10" db="EMBL/GenBank/DDBJ databases">
        <authorList>
            <person name="de Groot N.N."/>
        </authorList>
    </citation>
    <scope>NUCLEOTIDE SEQUENCE [LARGE SCALE GENOMIC DNA]</scope>
    <source>
        <strain evidence="13 14">DSM 21741</strain>
    </source>
</reference>
<proteinExistence type="inferred from homology"/>
<dbReference type="EMBL" id="LT629749">
    <property type="protein sequence ID" value="SDS22217.1"/>
    <property type="molecule type" value="Genomic_DNA"/>
</dbReference>
<comment type="similarity">
    <text evidence="3 9">Belongs to the class-D beta-lactamase family.</text>
</comment>
<keyword evidence="5" id="KW-0732">Signal</keyword>
<evidence type="ECO:0000256" key="10">
    <source>
        <dbReference type="SAM" id="MobiDB-lite"/>
    </source>
</evidence>
<keyword evidence="14" id="KW-1185">Reference proteome</keyword>
<feature type="domain" description="Penicillin-binding protein transpeptidase" evidence="11">
    <location>
        <begin position="361"/>
        <end position="634"/>
    </location>
</feature>
<keyword evidence="6 9" id="KW-0378">Hydrolase</keyword>
<keyword evidence="13" id="KW-0131">Cell cycle</keyword>
<dbReference type="PANTHER" id="PTHR30627:SF24">
    <property type="entry name" value="PENICILLIN-BINDING PROTEIN 4B"/>
    <property type="match status" value="1"/>
</dbReference>
<dbReference type="GO" id="GO:0051301">
    <property type="term" value="P:cell division"/>
    <property type="evidence" value="ECO:0007669"/>
    <property type="project" value="UniProtKB-KW"/>
</dbReference>
<dbReference type="GO" id="GO:0071555">
    <property type="term" value="P:cell wall organization"/>
    <property type="evidence" value="ECO:0007669"/>
    <property type="project" value="TreeGrafter"/>
</dbReference>
<evidence type="ECO:0000259" key="11">
    <source>
        <dbReference type="Pfam" id="PF00905"/>
    </source>
</evidence>
<dbReference type="GO" id="GO:0017001">
    <property type="term" value="P:antibiotic catabolic process"/>
    <property type="evidence" value="ECO:0007669"/>
    <property type="project" value="InterPro"/>
</dbReference>
<dbReference type="GO" id="GO:0008658">
    <property type="term" value="F:penicillin binding"/>
    <property type="evidence" value="ECO:0007669"/>
    <property type="project" value="InterPro"/>
</dbReference>
<evidence type="ECO:0000256" key="8">
    <source>
        <dbReference type="ARBA" id="ARBA00023251"/>
    </source>
</evidence>
<evidence type="ECO:0000256" key="5">
    <source>
        <dbReference type="ARBA" id="ARBA00022729"/>
    </source>
</evidence>
<dbReference type="InterPro" id="IPR050515">
    <property type="entry name" value="Beta-lactam/transpept"/>
</dbReference>
<keyword evidence="7" id="KW-0472">Membrane</keyword>
<evidence type="ECO:0000259" key="12">
    <source>
        <dbReference type="Pfam" id="PF03717"/>
    </source>
</evidence>
<dbReference type="Pfam" id="PF00905">
    <property type="entry name" value="Transpeptidase"/>
    <property type="match status" value="1"/>
</dbReference>
<dbReference type="AlphaFoldDB" id="A0A1H1QFZ1"/>
<dbReference type="GO" id="GO:0046677">
    <property type="term" value="P:response to antibiotic"/>
    <property type="evidence" value="ECO:0007669"/>
    <property type="project" value="UniProtKB-UniRule"/>
</dbReference>
<dbReference type="GO" id="GO:0008800">
    <property type="term" value="F:beta-lactamase activity"/>
    <property type="evidence" value="ECO:0007669"/>
    <property type="project" value="UniProtKB-UniRule"/>
</dbReference>
<comment type="subcellular location">
    <subcellularLocation>
        <location evidence="1">Membrane</location>
    </subcellularLocation>
</comment>
<dbReference type="Proteomes" id="UP000199092">
    <property type="component" value="Chromosome I"/>
</dbReference>
<feature type="region of interest" description="Disordered" evidence="10">
    <location>
        <begin position="1"/>
        <end position="23"/>
    </location>
</feature>
<keyword evidence="8 9" id="KW-0046">Antibiotic resistance</keyword>
<protein>
    <recommendedName>
        <fullName evidence="4 9">Beta-lactamase</fullName>
        <ecNumber evidence="4 9">3.5.2.6</ecNumber>
    </recommendedName>
</protein>
<dbReference type="PANTHER" id="PTHR30627">
    <property type="entry name" value="PEPTIDOGLYCAN D,D-TRANSPEPTIDASE"/>
    <property type="match status" value="1"/>
</dbReference>
<dbReference type="Gene3D" id="3.90.1310.10">
    <property type="entry name" value="Penicillin-binding protein 2a (Domain 2)"/>
    <property type="match status" value="1"/>
</dbReference>
<dbReference type="SUPFAM" id="SSF56519">
    <property type="entry name" value="Penicillin binding protein dimerisation domain"/>
    <property type="match status" value="1"/>
</dbReference>
<gene>
    <name evidence="13" type="ORF">SAMN04488543_1310</name>
</gene>
<organism evidence="13 14">
    <name type="scientific">Friedmanniella luteola</name>
    <dbReference type="NCBI Taxonomy" id="546871"/>
    <lineage>
        <taxon>Bacteria</taxon>
        <taxon>Bacillati</taxon>
        <taxon>Actinomycetota</taxon>
        <taxon>Actinomycetes</taxon>
        <taxon>Propionibacteriales</taxon>
        <taxon>Nocardioidaceae</taxon>
        <taxon>Friedmanniella</taxon>
    </lineage>
</organism>
<dbReference type="Pfam" id="PF03717">
    <property type="entry name" value="PBP_dimer"/>
    <property type="match status" value="1"/>
</dbReference>
<dbReference type="EC" id="3.5.2.6" evidence="4 9"/>
<dbReference type="STRING" id="546871.SAMN04488543_1310"/>
<feature type="region of interest" description="Disordered" evidence="10">
    <location>
        <begin position="300"/>
        <end position="323"/>
    </location>
</feature>
<evidence type="ECO:0000256" key="9">
    <source>
        <dbReference type="RuleBase" id="RU361140"/>
    </source>
</evidence>
<dbReference type="GO" id="GO:0071972">
    <property type="term" value="F:peptidoglycan L,D-transpeptidase activity"/>
    <property type="evidence" value="ECO:0007669"/>
    <property type="project" value="TreeGrafter"/>
</dbReference>
<evidence type="ECO:0000256" key="7">
    <source>
        <dbReference type="ARBA" id="ARBA00023136"/>
    </source>
</evidence>